<evidence type="ECO:0000313" key="4">
    <source>
        <dbReference type="EMBL" id="SHE90024.1"/>
    </source>
</evidence>
<accession>A0A1M4X944</accession>
<keyword evidence="5" id="KW-1185">Reference proteome</keyword>
<sequence>MISSSTGIILVVEDEPILRMVMSDQLGDLGFTTIEAEDASAALPVLAGDLPIALMITDVELPGMDGRALAERALALRPSLGILFSTGDVAGIRLWPGFDPATMQAIGKPFEVKDLVAAMTALIKQPLEAAGEGQ</sequence>
<dbReference type="Proteomes" id="UP000184485">
    <property type="component" value="Unassembled WGS sequence"/>
</dbReference>
<gene>
    <name evidence="4" type="ORF">SAMN02745157_1189</name>
</gene>
<name>A0A1M4X944_9HYPH</name>
<keyword evidence="1 2" id="KW-0597">Phosphoprotein</keyword>
<dbReference type="InterPro" id="IPR001789">
    <property type="entry name" value="Sig_transdc_resp-reg_receiver"/>
</dbReference>
<evidence type="ECO:0000259" key="3">
    <source>
        <dbReference type="PROSITE" id="PS50110"/>
    </source>
</evidence>
<dbReference type="InterPro" id="IPR011006">
    <property type="entry name" value="CheY-like_superfamily"/>
</dbReference>
<evidence type="ECO:0000256" key="2">
    <source>
        <dbReference type="PROSITE-ProRule" id="PRU00169"/>
    </source>
</evidence>
<dbReference type="PANTHER" id="PTHR44591:SF21">
    <property type="entry name" value="TWO-COMPONENT RESPONSE REGULATOR"/>
    <property type="match status" value="1"/>
</dbReference>
<dbReference type="STRING" id="1122133.SAMN02745157_1189"/>
<protein>
    <submittedName>
        <fullName evidence="4">CheY chemotaxis protein or a CheY-like REC (Receiver) domain</fullName>
    </submittedName>
</protein>
<dbReference type="GO" id="GO:0000160">
    <property type="term" value="P:phosphorelay signal transduction system"/>
    <property type="evidence" value="ECO:0007669"/>
    <property type="project" value="InterPro"/>
</dbReference>
<feature type="domain" description="Response regulatory" evidence="3">
    <location>
        <begin position="8"/>
        <end position="123"/>
    </location>
</feature>
<dbReference type="Gene3D" id="3.40.50.2300">
    <property type="match status" value="1"/>
</dbReference>
<dbReference type="SMART" id="SM00448">
    <property type="entry name" value="REC"/>
    <property type="match status" value="1"/>
</dbReference>
<organism evidence="4 5">
    <name type="scientific">Kaistia soli DSM 19436</name>
    <dbReference type="NCBI Taxonomy" id="1122133"/>
    <lineage>
        <taxon>Bacteria</taxon>
        <taxon>Pseudomonadati</taxon>
        <taxon>Pseudomonadota</taxon>
        <taxon>Alphaproteobacteria</taxon>
        <taxon>Hyphomicrobiales</taxon>
        <taxon>Kaistiaceae</taxon>
        <taxon>Kaistia</taxon>
    </lineage>
</organism>
<proteinExistence type="predicted"/>
<evidence type="ECO:0000256" key="1">
    <source>
        <dbReference type="ARBA" id="ARBA00022553"/>
    </source>
</evidence>
<reference evidence="4 5" key="1">
    <citation type="submission" date="2016-11" db="EMBL/GenBank/DDBJ databases">
        <authorList>
            <person name="Jaros S."/>
            <person name="Januszkiewicz K."/>
            <person name="Wedrychowicz H."/>
        </authorList>
    </citation>
    <scope>NUCLEOTIDE SEQUENCE [LARGE SCALE GENOMIC DNA]</scope>
    <source>
        <strain evidence="4 5">DSM 19436</strain>
    </source>
</reference>
<dbReference type="EMBL" id="FQUP01000001">
    <property type="protein sequence ID" value="SHE90024.1"/>
    <property type="molecule type" value="Genomic_DNA"/>
</dbReference>
<evidence type="ECO:0000313" key="5">
    <source>
        <dbReference type="Proteomes" id="UP000184485"/>
    </source>
</evidence>
<feature type="modified residue" description="4-aspartylphosphate" evidence="2">
    <location>
        <position position="58"/>
    </location>
</feature>
<dbReference type="SUPFAM" id="SSF52172">
    <property type="entry name" value="CheY-like"/>
    <property type="match status" value="1"/>
</dbReference>
<dbReference type="Pfam" id="PF00072">
    <property type="entry name" value="Response_reg"/>
    <property type="match status" value="1"/>
</dbReference>
<dbReference type="PANTHER" id="PTHR44591">
    <property type="entry name" value="STRESS RESPONSE REGULATOR PROTEIN 1"/>
    <property type="match status" value="1"/>
</dbReference>
<dbReference type="RefSeq" id="WP_073051785.1">
    <property type="nucleotide sequence ID" value="NZ_FQUP01000001.1"/>
</dbReference>
<dbReference type="AlphaFoldDB" id="A0A1M4X944"/>
<dbReference type="PROSITE" id="PS50110">
    <property type="entry name" value="RESPONSE_REGULATORY"/>
    <property type="match status" value="1"/>
</dbReference>
<dbReference type="InterPro" id="IPR050595">
    <property type="entry name" value="Bact_response_regulator"/>
</dbReference>